<sequence length="416" mass="48036">MYKQHNKKKQLAIACAAISIITTKQRKKRSQWVKNWKLDKSKFGNIPLLSEIRENNPDDFRNYLRMDSASFDVLLNLVGPKICKMDTVMRSSISSSERLIATLRFLATGNSYEDMKFSTCISTSSLSYIIPETCKALYDILAPQYLKFPSTAQEWIDVANGFKNRWQFINAGGAIDGKHIRIVQPANSGAQYYNYKGFHSIVLMAIVNSNHEFIYIDVGKNGRLSDGGIIECTEFYRRLQNNQLHIPDNNETNENLNFVFLADDAFPLQEHILKPFPQRNLSKEKRIFNYRFSRARNCVENTFGLITTRFRVLHHAINLNPEKAKHIVLAICVLHNFLRQRSASYLPPNTTLDKDNHKNIIDRQVRDAIFDLPQLQHQRITSISTAAKENRDRYKEYFNTTGAVEWQEQMISAGRA</sequence>
<name>A0AAV0VX71_9HEMI</name>
<keyword evidence="6" id="KW-0378">Hydrolase</keyword>
<evidence type="ECO:0000256" key="2">
    <source>
        <dbReference type="ARBA" id="ARBA00004123"/>
    </source>
</evidence>
<dbReference type="GO" id="GO:0046872">
    <property type="term" value="F:metal ion binding"/>
    <property type="evidence" value="ECO:0007669"/>
    <property type="project" value="UniProtKB-KW"/>
</dbReference>
<dbReference type="GO" id="GO:0004518">
    <property type="term" value="F:nuclease activity"/>
    <property type="evidence" value="ECO:0007669"/>
    <property type="project" value="UniProtKB-KW"/>
</dbReference>
<accession>A0AAV0VX71</accession>
<evidence type="ECO:0000256" key="1">
    <source>
        <dbReference type="ARBA" id="ARBA00001968"/>
    </source>
</evidence>
<evidence type="ECO:0000256" key="3">
    <source>
        <dbReference type="ARBA" id="ARBA00006958"/>
    </source>
</evidence>
<evidence type="ECO:0000256" key="5">
    <source>
        <dbReference type="ARBA" id="ARBA00022723"/>
    </source>
</evidence>
<evidence type="ECO:0000259" key="8">
    <source>
        <dbReference type="Pfam" id="PF13359"/>
    </source>
</evidence>
<evidence type="ECO:0000256" key="6">
    <source>
        <dbReference type="ARBA" id="ARBA00022801"/>
    </source>
</evidence>
<reference evidence="9 10" key="1">
    <citation type="submission" date="2023-01" db="EMBL/GenBank/DDBJ databases">
        <authorList>
            <person name="Whitehead M."/>
        </authorList>
    </citation>
    <scope>NUCLEOTIDE SEQUENCE [LARGE SCALE GENOMIC DNA]</scope>
</reference>
<keyword evidence="4" id="KW-0540">Nuclease</keyword>
<comment type="cofactor">
    <cofactor evidence="1">
        <name>a divalent metal cation</name>
        <dbReference type="ChEBI" id="CHEBI:60240"/>
    </cofactor>
</comment>
<evidence type="ECO:0000313" key="10">
    <source>
        <dbReference type="Proteomes" id="UP001160148"/>
    </source>
</evidence>
<gene>
    <name evidence="9" type="ORF">MEUPH1_LOCUS4136</name>
</gene>
<organism evidence="9 10">
    <name type="scientific">Macrosiphum euphorbiae</name>
    <name type="common">potato aphid</name>
    <dbReference type="NCBI Taxonomy" id="13131"/>
    <lineage>
        <taxon>Eukaryota</taxon>
        <taxon>Metazoa</taxon>
        <taxon>Ecdysozoa</taxon>
        <taxon>Arthropoda</taxon>
        <taxon>Hexapoda</taxon>
        <taxon>Insecta</taxon>
        <taxon>Pterygota</taxon>
        <taxon>Neoptera</taxon>
        <taxon>Paraneoptera</taxon>
        <taxon>Hemiptera</taxon>
        <taxon>Sternorrhyncha</taxon>
        <taxon>Aphidomorpha</taxon>
        <taxon>Aphidoidea</taxon>
        <taxon>Aphididae</taxon>
        <taxon>Macrosiphini</taxon>
        <taxon>Macrosiphum</taxon>
    </lineage>
</organism>
<keyword evidence="10" id="KW-1185">Reference proteome</keyword>
<keyword evidence="7" id="KW-0539">Nucleus</keyword>
<dbReference type="InterPro" id="IPR045249">
    <property type="entry name" value="HARBI1-like"/>
</dbReference>
<evidence type="ECO:0000256" key="4">
    <source>
        <dbReference type="ARBA" id="ARBA00022722"/>
    </source>
</evidence>
<comment type="subcellular location">
    <subcellularLocation>
        <location evidence="2">Nucleus</location>
    </subcellularLocation>
</comment>
<dbReference type="AlphaFoldDB" id="A0AAV0VX71"/>
<dbReference type="Proteomes" id="UP001160148">
    <property type="component" value="Unassembled WGS sequence"/>
</dbReference>
<dbReference type="GO" id="GO:0016787">
    <property type="term" value="F:hydrolase activity"/>
    <property type="evidence" value="ECO:0007669"/>
    <property type="project" value="UniProtKB-KW"/>
</dbReference>
<evidence type="ECO:0000256" key="7">
    <source>
        <dbReference type="ARBA" id="ARBA00023242"/>
    </source>
</evidence>
<dbReference type="EMBL" id="CARXXK010000001">
    <property type="protein sequence ID" value="CAI6347338.1"/>
    <property type="molecule type" value="Genomic_DNA"/>
</dbReference>
<dbReference type="PANTHER" id="PTHR22930">
    <property type="match status" value="1"/>
</dbReference>
<keyword evidence="5" id="KW-0479">Metal-binding</keyword>
<comment type="similarity">
    <text evidence="3">Belongs to the HARBI1 family.</text>
</comment>
<feature type="domain" description="DDE Tnp4" evidence="8">
    <location>
        <begin position="175"/>
        <end position="336"/>
    </location>
</feature>
<dbReference type="InterPro" id="IPR027806">
    <property type="entry name" value="HARBI1_dom"/>
</dbReference>
<proteinExistence type="inferred from homology"/>
<dbReference type="GO" id="GO:0005634">
    <property type="term" value="C:nucleus"/>
    <property type="evidence" value="ECO:0007669"/>
    <property type="project" value="UniProtKB-SubCell"/>
</dbReference>
<comment type="caution">
    <text evidence="9">The sequence shown here is derived from an EMBL/GenBank/DDBJ whole genome shotgun (WGS) entry which is preliminary data.</text>
</comment>
<protein>
    <recommendedName>
        <fullName evidence="8">DDE Tnp4 domain-containing protein</fullName>
    </recommendedName>
</protein>
<evidence type="ECO:0000313" key="9">
    <source>
        <dbReference type="EMBL" id="CAI6347338.1"/>
    </source>
</evidence>
<dbReference type="PANTHER" id="PTHR22930:SF284">
    <property type="entry name" value="DDE TNP4 DOMAIN-CONTAINING PROTEIN"/>
    <property type="match status" value="1"/>
</dbReference>
<dbReference type="Pfam" id="PF13359">
    <property type="entry name" value="DDE_Tnp_4"/>
    <property type="match status" value="1"/>
</dbReference>